<protein>
    <submittedName>
        <fullName evidence="1">Uncharacterized protein</fullName>
    </submittedName>
</protein>
<name>A0AAD6FV36_9TELE</name>
<dbReference type="EMBL" id="JAPTMU010000002">
    <property type="protein sequence ID" value="KAJ4947129.1"/>
    <property type="molecule type" value="Genomic_DNA"/>
</dbReference>
<evidence type="ECO:0000313" key="1">
    <source>
        <dbReference type="EMBL" id="KAJ4947129.1"/>
    </source>
</evidence>
<reference evidence="1" key="1">
    <citation type="submission" date="2022-11" db="EMBL/GenBank/DDBJ databases">
        <title>Chromosome-level genome of Pogonophryne albipinna.</title>
        <authorList>
            <person name="Jo E."/>
        </authorList>
    </citation>
    <scope>NUCLEOTIDE SEQUENCE</scope>
    <source>
        <strain evidence="1">SGF0006</strain>
        <tissue evidence="1">Muscle</tissue>
    </source>
</reference>
<comment type="caution">
    <text evidence="1">The sequence shown here is derived from an EMBL/GenBank/DDBJ whole genome shotgun (WGS) entry which is preliminary data.</text>
</comment>
<accession>A0AAD6FV36</accession>
<evidence type="ECO:0000313" key="2">
    <source>
        <dbReference type="Proteomes" id="UP001219934"/>
    </source>
</evidence>
<dbReference type="AlphaFoldDB" id="A0AAD6FV36"/>
<proteinExistence type="predicted"/>
<feature type="non-terminal residue" evidence="1">
    <location>
        <position position="1"/>
    </location>
</feature>
<sequence>GQTEVIIRDLGPNGDLRDSTIHRLNRPIAQTALQSKRTAGLMIPQNEGRQIAVFGSGPFHSRVDMVNRKWPSPWSLLHYPSVTIHISRHLRSSLLGPPLHRPLARDERQ</sequence>
<organism evidence="1 2">
    <name type="scientific">Pogonophryne albipinna</name>
    <dbReference type="NCBI Taxonomy" id="1090488"/>
    <lineage>
        <taxon>Eukaryota</taxon>
        <taxon>Metazoa</taxon>
        <taxon>Chordata</taxon>
        <taxon>Craniata</taxon>
        <taxon>Vertebrata</taxon>
        <taxon>Euteleostomi</taxon>
        <taxon>Actinopterygii</taxon>
        <taxon>Neopterygii</taxon>
        <taxon>Teleostei</taxon>
        <taxon>Neoteleostei</taxon>
        <taxon>Acanthomorphata</taxon>
        <taxon>Eupercaria</taxon>
        <taxon>Perciformes</taxon>
        <taxon>Notothenioidei</taxon>
        <taxon>Pogonophryne</taxon>
    </lineage>
</organism>
<keyword evidence="2" id="KW-1185">Reference proteome</keyword>
<gene>
    <name evidence="1" type="ORF">JOQ06_009170</name>
</gene>
<dbReference type="Proteomes" id="UP001219934">
    <property type="component" value="Unassembled WGS sequence"/>
</dbReference>